<evidence type="ECO:0000313" key="1">
    <source>
        <dbReference type="EMBL" id="GJN65095.1"/>
    </source>
</evidence>
<dbReference type="Proteomes" id="UP001055185">
    <property type="component" value="Unassembled WGS sequence"/>
</dbReference>
<sequence>MAEQGGQVLFCKFFKEHSSFAMLTKDCNGLYSIAFVLDCEISPKERKAAAQEVRRLLEERSKSWDIDLYTRPVPERMKYASLSLAVSALIQAFSNPEKIKG</sequence>
<reference evidence="1" key="1">
    <citation type="journal article" date="2022" name="Int. J. Syst. Evol. Microbiol.">
        <title>Genome-based, phenotypic and chemotaxonomic classification of Faecalibacterium strains: proposal of three novel species Faecalibacterium duncaniae sp. nov., Faecalibacterium hattorii sp. nov. and Faecalibacterium gallinarum sp. nov. .</title>
        <authorList>
            <person name="Sakamoto M."/>
            <person name="Sakurai N."/>
            <person name="Tanno H."/>
            <person name="Iino T."/>
            <person name="Ohkuma M."/>
            <person name="Endo A."/>
        </authorList>
    </citation>
    <scope>NUCLEOTIDE SEQUENCE</scope>
    <source>
        <strain evidence="1">JCM 17207</strain>
    </source>
</reference>
<keyword evidence="2" id="KW-1185">Reference proteome</keyword>
<evidence type="ECO:0000313" key="2">
    <source>
        <dbReference type="Proteomes" id="UP001055185"/>
    </source>
</evidence>
<protein>
    <submittedName>
        <fullName evidence="1">Uncharacterized protein</fullName>
    </submittedName>
</protein>
<gene>
    <name evidence="1" type="ORF">JCM17207_17200</name>
</gene>
<dbReference type="AlphaFoldDB" id="A0AA37IZK2"/>
<accession>A0AA37IZK2</accession>
<organism evidence="1 2">
    <name type="scientific">Faecalibacterium gallinarum</name>
    <dbReference type="NCBI Taxonomy" id="2903556"/>
    <lineage>
        <taxon>Bacteria</taxon>
        <taxon>Bacillati</taxon>
        <taxon>Bacillota</taxon>
        <taxon>Clostridia</taxon>
        <taxon>Eubacteriales</taxon>
        <taxon>Oscillospiraceae</taxon>
        <taxon>Faecalibacterium</taxon>
    </lineage>
</organism>
<proteinExistence type="predicted"/>
<dbReference type="EMBL" id="BQKV01000059">
    <property type="protein sequence ID" value="GJN65095.1"/>
    <property type="molecule type" value="Genomic_DNA"/>
</dbReference>
<comment type="caution">
    <text evidence="1">The sequence shown here is derived from an EMBL/GenBank/DDBJ whole genome shotgun (WGS) entry which is preliminary data.</text>
</comment>
<name>A0AA37IZK2_9FIRM</name>